<dbReference type="InterPro" id="IPR039420">
    <property type="entry name" value="WalR-like"/>
</dbReference>
<dbReference type="InterPro" id="IPR011006">
    <property type="entry name" value="CheY-like_superfamily"/>
</dbReference>
<gene>
    <name evidence="8" type="ORF">ACFSFX_09415</name>
</gene>
<keyword evidence="4" id="KW-0804">Transcription</keyword>
<reference evidence="9" key="1">
    <citation type="journal article" date="2019" name="Int. J. Syst. Evol. Microbiol.">
        <title>The Global Catalogue of Microorganisms (GCM) 10K type strain sequencing project: providing services to taxonomists for standard genome sequencing and annotation.</title>
        <authorList>
            <consortium name="The Broad Institute Genomics Platform"/>
            <consortium name="The Broad Institute Genome Sequencing Center for Infectious Disease"/>
            <person name="Wu L."/>
            <person name="Ma J."/>
        </authorList>
    </citation>
    <scope>NUCLEOTIDE SEQUENCE [LARGE SCALE GENOMIC DNA]</scope>
    <source>
        <strain evidence="9">JCM 11496</strain>
    </source>
</reference>
<dbReference type="Pfam" id="PF00196">
    <property type="entry name" value="GerE"/>
    <property type="match status" value="1"/>
</dbReference>
<dbReference type="PANTHER" id="PTHR43214:SF24">
    <property type="entry name" value="TRANSCRIPTIONAL REGULATORY PROTEIN NARL-RELATED"/>
    <property type="match status" value="1"/>
</dbReference>
<dbReference type="RefSeq" id="WP_343878303.1">
    <property type="nucleotide sequence ID" value="NZ_BAAAIJ010000013.1"/>
</dbReference>
<dbReference type="Proteomes" id="UP001597307">
    <property type="component" value="Unassembled WGS sequence"/>
</dbReference>
<feature type="domain" description="HTH luxR-type" evidence="6">
    <location>
        <begin position="173"/>
        <end position="238"/>
    </location>
</feature>
<sequence length="240" mass="25220">MTRGQEQAPIRVLIVDDHSAIRAGMRFILESSPGIEVVGEASDGQAALTNATALQPDVVLMDVRMPGMDGIAATQAIVAAGLAQVLILTTFDVDEYIFGALRSGAAGFLLKTAEPAALLDAVRRVAAGDAVIAPEATRRLLEAYVSLDREAARNAADRLKSAATGVVQHSGEAIVPGDQLTERETEVLGLIAEGLSNRDIAARLSISSGTTKTHVSRVLTKLGCRSRTQAAIIAREDRLV</sequence>
<dbReference type="PROSITE" id="PS50043">
    <property type="entry name" value="HTH_LUXR_2"/>
    <property type="match status" value="1"/>
</dbReference>
<dbReference type="CDD" id="cd06170">
    <property type="entry name" value="LuxR_C_like"/>
    <property type="match status" value="1"/>
</dbReference>
<evidence type="ECO:0000313" key="9">
    <source>
        <dbReference type="Proteomes" id="UP001597307"/>
    </source>
</evidence>
<evidence type="ECO:0000256" key="5">
    <source>
        <dbReference type="PROSITE-ProRule" id="PRU00169"/>
    </source>
</evidence>
<dbReference type="SMART" id="SM00448">
    <property type="entry name" value="REC"/>
    <property type="match status" value="1"/>
</dbReference>
<accession>A0ABW4Q7X7</accession>
<evidence type="ECO:0000313" key="8">
    <source>
        <dbReference type="EMBL" id="MFD1846815.1"/>
    </source>
</evidence>
<dbReference type="InterPro" id="IPR058245">
    <property type="entry name" value="NreC/VraR/RcsB-like_REC"/>
</dbReference>
<evidence type="ECO:0000259" key="7">
    <source>
        <dbReference type="PROSITE" id="PS50110"/>
    </source>
</evidence>
<evidence type="ECO:0000256" key="3">
    <source>
        <dbReference type="ARBA" id="ARBA00023125"/>
    </source>
</evidence>
<dbReference type="Gene3D" id="3.40.50.2300">
    <property type="match status" value="1"/>
</dbReference>
<keyword evidence="9" id="KW-1185">Reference proteome</keyword>
<dbReference type="InterPro" id="IPR016032">
    <property type="entry name" value="Sig_transdc_resp-reg_C-effctor"/>
</dbReference>
<comment type="caution">
    <text evidence="8">The sequence shown here is derived from an EMBL/GenBank/DDBJ whole genome shotgun (WGS) entry which is preliminary data.</text>
</comment>
<evidence type="ECO:0000256" key="4">
    <source>
        <dbReference type="ARBA" id="ARBA00023163"/>
    </source>
</evidence>
<feature type="domain" description="Response regulatory" evidence="7">
    <location>
        <begin position="11"/>
        <end position="126"/>
    </location>
</feature>
<dbReference type="SUPFAM" id="SSF52172">
    <property type="entry name" value="CheY-like"/>
    <property type="match status" value="1"/>
</dbReference>
<evidence type="ECO:0000259" key="6">
    <source>
        <dbReference type="PROSITE" id="PS50043"/>
    </source>
</evidence>
<dbReference type="CDD" id="cd17535">
    <property type="entry name" value="REC_NarL-like"/>
    <property type="match status" value="1"/>
</dbReference>
<dbReference type="PRINTS" id="PR00038">
    <property type="entry name" value="HTHLUXR"/>
</dbReference>
<keyword evidence="3" id="KW-0238">DNA-binding</keyword>
<dbReference type="InterPro" id="IPR001789">
    <property type="entry name" value="Sig_transdc_resp-reg_receiver"/>
</dbReference>
<dbReference type="Pfam" id="PF00072">
    <property type="entry name" value="Response_reg"/>
    <property type="match status" value="1"/>
</dbReference>
<dbReference type="EMBL" id="JBHUGA010000030">
    <property type="protein sequence ID" value="MFD1846815.1"/>
    <property type="molecule type" value="Genomic_DNA"/>
</dbReference>
<organism evidence="8 9">
    <name type="scientific">Arthrobacter flavus</name>
    <dbReference type="NCBI Taxonomy" id="95172"/>
    <lineage>
        <taxon>Bacteria</taxon>
        <taxon>Bacillati</taxon>
        <taxon>Actinomycetota</taxon>
        <taxon>Actinomycetes</taxon>
        <taxon>Micrococcales</taxon>
        <taxon>Micrococcaceae</taxon>
        <taxon>Arthrobacter</taxon>
    </lineage>
</organism>
<name>A0ABW4Q7X7_9MICC</name>
<evidence type="ECO:0000256" key="2">
    <source>
        <dbReference type="ARBA" id="ARBA00023015"/>
    </source>
</evidence>
<dbReference type="InterPro" id="IPR000792">
    <property type="entry name" value="Tscrpt_reg_LuxR_C"/>
</dbReference>
<feature type="modified residue" description="4-aspartylphosphate" evidence="5">
    <location>
        <position position="62"/>
    </location>
</feature>
<dbReference type="PROSITE" id="PS50110">
    <property type="entry name" value="RESPONSE_REGULATORY"/>
    <property type="match status" value="1"/>
</dbReference>
<proteinExistence type="predicted"/>
<dbReference type="SUPFAM" id="SSF46894">
    <property type="entry name" value="C-terminal effector domain of the bipartite response regulators"/>
    <property type="match status" value="1"/>
</dbReference>
<keyword evidence="2" id="KW-0805">Transcription regulation</keyword>
<evidence type="ECO:0000256" key="1">
    <source>
        <dbReference type="ARBA" id="ARBA00022553"/>
    </source>
</evidence>
<dbReference type="SMART" id="SM00421">
    <property type="entry name" value="HTH_LUXR"/>
    <property type="match status" value="1"/>
</dbReference>
<keyword evidence="1 5" id="KW-0597">Phosphoprotein</keyword>
<dbReference type="PANTHER" id="PTHR43214">
    <property type="entry name" value="TWO-COMPONENT RESPONSE REGULATOR"/>
    <property type="match status" value="1"/>
</dbReference>
<protein>
    <submittedName>
        <fullName evidence="8">Response regulator</fullName>
    </submittedName>
</protein>